<dbReference type="PANTHER" id="PTHR31627">
    <property type="entry name" value="SERPENTINE RECEPTOR CLASS GAMMA-RELATED"/>
    <property type="match status" value="1"/>
</dbReference>
<sequence length="330" mass="37023">MSWSSLPRSHFPLIILAWTSILVHFLIIIVIRKFRKRNQLYQNPYITLALAQSIPSIMLLLHVELLVRPREFGLFQLFRASTNSKLAAILLGLQTAQKSQLIIFQIPFALNLAFTAFVATLSYHKIWSLPTIALAITLPLSVPVAFVAIPVQYNVSFVASGDGINLQTPSECMAILSIAAQSCSVLTIIICVPLYAVAAYHSRKTYAYAHNPHIVKQERIHLICALVSFGVIILDSIRAALLIISTFQHPIDFALYEAVMPYWYHTTELMCCVQPWVMLVGNVHIRRNLLYLLFNINPTPVNPAPHSDKSISLILIAPTPLMRAPQPAYF</sequence>
<accession>A0A2A6B4D2</accession>
<reference evidence="1" key="2">
    <citation type="submission" date="2022-06" db="UniProtKB">
        <authorList>
            <consortium name="EnsemblMetazoa"/>
        </authorList>
    </citation>
    <scope>IDENTIFICATION</scope>
    <source>
        <strain evidence="1">PS312</strain>
    </source>
</reference>
<accession>A0A8R1YSJ9</accession>
<evidence type="ECO:0000313" key="1">
    <source>
        <dbReference type="EnsemblMetazoa" id="PPA38233.1"/>
    </source>
</evidence>
<name>A0A2A6B4D2_PRIPA</name>
<reference evidence="2" key="1">
    <citation type="journal article" date="2008" name="Nat. Genet.">
        <title>The Pristionchus pacificus genome provides a unique perspective on nematode lifestyle and parasitism.</title>
        <authorList>
            <person name="Dieterich C."/>
            <person name="Clifton S.W."/>
            <person name="Schuster L.N."/>
            <person name="Chinwalla A."/>
            <person name="Delehaunty K."/>
            <person name="Dinkelacker I."/>
            <person name="Fulton L."/>
            <person name="Fulton R."/>
            <person name="Godfrey J."/>
            <person name="Minx P."/>
            <person name="Mitreva M."/>
            <person name="Roeseler W."/>
            <person name="Tian H."/>
            <person name="Witte H."/>
            <person name="Yang S.P."/>
            <person name="Wilson R.K."/>
            <person name="Sommer R.J."/>
        </authorList>
    </citation>
    <scope>NUCLEOTIDE SEQUENCE [LARGE SCALE GENOMIC DNA]</scope>
    <source>
        <strain evidence="2">PS312</strain>
    </source>
</reference>
<dbReference type="InterPro" id="IPR051119">
    <property type="entry name" value="Nematode_SR-like"/>
</dbReference>
<dbReference type="Proteomes" id="UP000005239">
    <property type="component" value="Unassembled WGS sequence"/>
</dbReference>
<protein>
    <submittedName>
        <fullName evidence="1">Uncharacterized protein</fullName>
    </submittedName>
</protein>
<dbReference type="AlphaFoldDB" id="A0A2A6B4D2"/>
<evidence type="ECO:0000313" key="2">
    <source>
        <dbReference type="Proteomes" id="UP000005239"/>
    </source>
</evidence>
<dbReference type="PANTHER" id="PTHR31627:SF14">
    <property type="entry name" value="SERPENTINE RECEPTOR, CLASS T-RELATED"/>
    <property type="match status" value="1"/>
</dbReference>
<organism evidence="1 2">
    <name type="scientific">Pristionchus pacificus</name>
    <name type="common">Parasitic nematode worm</name>
    <dbReference type="NCBI Taxonomy" id="54126"/>
    <lineage>
        <taxon>Eukaryota</taxon>
        <taxon>Metazoa</taxon>
        <taxon>Ecdysozoa</taxon>
        <taxon>Nematoda</taxon>
        <taxon>Chromadorea</taxon>
        <taxon>Rhabditida</taxon>
        <taxon>Rhabditina</taxon>
        <taxon>Diplogasteromorpha</taxon>
        <taxon>Diplogasteroidea</taxon>
        <taxon>Neodiplogasteridae</taxon>
        <taxon>Pristionchus</taxon>
    </lineage>
</organism>
<proteinExistence type="predicted"/>
<keyword evidence="2" id="KW-1185">Reference proteome</keyword>
<dbReference type="EnsemblMetazoa" id="PPA38233.1">
    <property type="protein sequence ID" value="PPA38233.1"/>
    <property type="gene ID" value="WBGene00276602"/>
</dbReference>
<gene>
    <name evidence="1" type="primary">WBGene00276602</name>
</gene>